<dbReference type="RefSeq" id="WP_104520644.1">
    <property type="nucleotide sequence ID" value="NZ_NHRY01000219.1"/>
</dbReference>
<evidence type="ECO:0000313" key="3">
    <source>
        <dbReference type="Proteomes" id="UP000239724"/>
    </source>
</evidence>
<comment type="caution">
    <text evidence="2">The sequence shown here is derived from an EMBL/GenBank/DDBJ whole genome shotgun (WGS) entry which is preliminary data.</text>
</comment>
<proteinExistence type="predicted"/>
<dbReference type="Pfam" id="PF02470">
    <property type="entry name" value="MlaD"/>
    <property type="match status" value="1"/>
</dbReference>
<dbReference type="PANTHER" id="PTHR33371">
    <property type="entry name" value="INTERMEMBRANE PHOSPHOLIPID TRANSPORT SYSTEM BINDING PROTEIN MLAD-RELATED"/>
    <property type="match status" value="1"/>
</dbReference>
<accession>A0A2S6N5Q5</accession>
<evidence type="ECO:0000313" key="2">
    <source>
        <dbReference type="EMBL" id="PPQ29944.1"/>
    </source>
</evidence>
<evidence type="ECO:0000259" key="1">
    <source>
        <dbReference type="Pfam" id="PF02470"/>
    </source>
</evidence>
<dbReference type="AlphaFoldDB" id="A0A2S6N5Q5"/>
<gene>
    <name evidence="2" type="ORF">CCS01_20305</name>
</gene>
<name>A0A2S6N5Q5_RHOGL</name>
<dbReference type="Proteomes" id="UP000239724">
    <property type="component" value="Unassembled WGS sequence"/>
</dbReference>
<dbReference type="InterPro" id="IPR052336">
    <property type="entry name" value="MlaD_Phospholipid_Transporter"/>
</dbReference>
<dbReference type="OrthoDB" id="9806984at2"/>
<keyword evidence="3" id="KW-1185">Reference proteome</keyword>
<dbReference type="PANTHER" id="PTHR33371:SF4">
    <property type="entry name" value="INTERMEMBRANE PHOSPHOLIPID TRANSPORT SYSTEM BINDING PROTEIN MLAD"/>
    <property type="match status" value="1"/>
</dbReference>
<feature type="domain" description="Mce/MlaD" evidence="1">
    <location>
        <begin position="45"/>
        <end position="134"/>
    </location>
</feature>
<dbReference type="InterPro" id="IPR003399">
    <property type="entry name" value="Mce/MlaD"/>
</dbReference>
<dbReference type="EMBL" id="NHRY01000219">
    <property type="protein sequence ID" value="PPQ29944.1"/>
    <property type="molecule type" value="Genomic_DNA"/>
</dbReference>
<reference evidence="2 3" key="1">
    <citation type="journal article" date="2018" name="Arch. Microbiol.">
        <title>New insights into the metabolic potential of the phototrophic purple bacterium Rhodopila globiformis DSM 161(T) from its draft genome sequence and evidence for a vanadium-dependent nitrogenase.</title>
        <authorList>
            <person name="Imhoff J.F."/>
            <person name="Rahn T."/>
            <person name="Kunzel S."/>
            <person name="Neulinger S.C."/>
        </authorList>
    </citation>
    <scope>NUCLEOTIDE SEQUENCE [LARGE SCALE GENOMIC DNA]</scope>
    <source>
        <strain evidence="2 3">DSM 161</strain>
    </source>
</reference>
<organism evidence="2 3">
    <name type="scientific">Rhodopila globiformis</name>
    <name type="common">Rhodopseudomonas globiformis</name>
    <dbReference type="NCBI Taxonomy" id="1071"/>
    <lineage>
        <taxon>Bacteria</taxon>
        <taxon>Pseudomonadati</taxon>
        <taxon>Pseudomonadota</taxon>
        <taxon>Alphaproteobacteria</taxon>
        <taxon>Acetobacterales</taxon>
        <taxon>Acetobacteraceae</taxon>
        <taxon>Rhodopila</taxon>
    </lineage>
</organism>
<protein>
    <submittedName>
        <fullName evidence="2">Paraquat-inducible protein B</fullName>
    </submittedName>
</protein>
<sequence length="322" mass="34517">MSARGQATVGAFVLGGLLLALGAVIFFGKFNIFNPAIRAVIVFQDSIAGLSVGSPVTFRGVPIGSVESIAIQFDPRNNIALIPVIVRIEPERAKIERPSGTAGLDLPELIKRGLRAELNVQSFVTGQSQIDLDFDPGSEPVLHPDISTLPEIPTRQSTIQKAKEQLSQLPLRELADDATKTLASLRTLSEKLDKDLPPLVASLKTTSDQSVQMVQAATQAIKDLQARMDTTLAAVSRLSASTDTQMNQRGAELRTLLATTNQAMTQARDLLGEVRRATASRAPDRTNLDAALRDIAAAAASLRGFAGDIERNPQLLLTGRRP</sequence>